<organism evidence="4 5">
    <name type="scientific">Aliikangiella coralliicola</name>
    <dbReference type="NCBI Taxonomy" id="2592383"/>
    <lineage>
        <taxon>Bacteria</taxon>
        <taxon>Pseudomonadati</taxon>
        <taxon>Pseudomonadota</taxon>
        <taxon>Gammaproteobacteria</taxon>
        <taxon>Oceanospirillales</taxon>
        <taxon>Pleioneaceae</taxon>
        <taxon>Aliikangiella</taxon>
    </lineage>
</organism>
<dbReference type="SMART" id="SM00634">
    <property type="entry name" value="BID_1"/>
    <property type="match status" value="2"/>
</dbReference>
<dbReference type="InterPro" id="IPR013783">
    <property type="entry name" value="Ig-like_fold"/>
</dbReference>
<dbReference type="Proteomes" id="UP000315439">
    <property type="component" value="Unassembled WGS sequence"/>
</dbReference>
<name>A0A545UHZ8_9GAMM</name>
<keyword evidence="2" id="KW-0732">Signal</keyword>
<comment type="similarity">
    <text evidence="1">Belongs to the intimin/invasin family.</text>
</comment>
<evidence type="ECO:0000256" key="1">
    <source>
        <dbReference type="ARBA" id="ARBA00010116"/>
    </source>
</evidence>
<dbReference type="Gene3D" id="2.60.40.10">
    <property type="entry name" value="Immunoglobulins"/>
    <property type="match status" value="4"/>
</dbReference>
<evidence type="ECO:0000313" key="5">
    <source>
        <dbReference type="Proteomes" id="UP000315439"/>
    </source>
</evidence>
<dbReference type="OrthoDB" id="5522233at2"/>
<dbReference type="InterPro" id="IPR008964">
    <property type="entry name" value="Invasin/intimin_cell_adhesion"/>
</dbReference>
<dbReference type="EMBL" id="VIKS01000003">
    <property type="protein sequence ID" value="TQV89096.1"/>
    <property type="molecule type" value="Genomic_DNA"/>
</dbReference>
<dbReference type="Pfam" id="PF02369">
    <property type="entry name" value="Big_1"/>
    <property type="match status" value="1"/>
</dbReference>
<reference evidence="4 5" key="1">
    <citation type="submission" date="2019-07" db="EMBL/GenBank/DDBJ databases">
        <title>Draft genome for Aliikangiella sp. M105.</title>
        <authorList>
            <person name="Wang G."/>
        </authorList>
    </citation>
    <scope>NUCLEOTIDE SEQUENCE [LARGE SCALE GENOMIC DNA]</scope>
    <source>
        <strain evidence="4 5">M105</strain>
    </source>
</reference>
<feature type="domain" description="Big-1" evidence="3">
    <location>
        <begin position="49"/>
        <end position="138"/>
    </location>
</feature>
<dbReference type="PROSITE" id="PS51127">
    <property type="entry name" value="BIG1"/>
    <property type="match status" value="2"/>
</dbReference>
<feature type="domain" description="Big-1" evidence="3">
    <location>
        <begin position="372"/>
        <end position="468"/>
    </location>
</feature>
<dbReference type="InterPro" id="IPR003344">
    <property type="entry name" value="Big_1_dom"/>
</dbReference>
<evidence type="ECO:0000256" key="2">
    <source>
        <dbReference type="SAM" id="SignalP"/>
    </source>
</evidence>
<sequence length="815" mass="81279">MASSPLKKLYLLATFTILATITACGGGGGFNETTDTGTGTGTGTTNTTTVTLSISNTNVTAANPATVTATVTNSSTGAVQGTVVTFTSTLGAFNPASGTAITDASGQASVEVLAGTTAGASEIRASISSGESGTIAFETAGDGSTGGGSGSNISIALNLVSASSGQDTTTITSTNPGRIVATLTGNTSPQIVTFATTIGSIPVPTAITDGNNQATVDIVADTDLGAGTITASVSSGETAQFVFAVGATNLRMGSGTPFVENVAEIGTAQISAGGTTTVSVSIVDENGQPFTEPVDVNFSSPCTGSTPATATLSSPITTVNGVASSTYLAQGCVGNDAISVTANAGGINLTASGTVNVLAADVGSIEFVSATPENIAILGAGGLGGSESSTVVFRVRDTNGNPVNGQLVNFALNTNVGGLNINPASATTNAQGLAQTVINSGTVATTVRVTASIDSSSPLISTQSSNLVVSTGIPDQDSFSLSAATLNAEGWDIDGTEVDITARLSDAFNNPVPDGTAVSFTTEGGSIESSCTTTNGACSVKWTSQNPRPEGQTLAANGITPTLVNNMGQKFGGRATIIATAIGEESFPDLNGNGRFDANEMTAFGGTNISGLPYDLDEAFVDHNEDSVYNPAGGGQTGGELETFVDFNNDSAFTQKDGLYNGVLCSIPAHAGCSSEKSLNVRASLVLVMSGSGANFTIDKTIDFPVDDNGATNTNDSDDSIINLQGDSSGSATIIVGDLHNQPMPAGTTVKFTATKGSVQGTNTFTWPNDNHNGSASFSVTVKGETQPGNGTLLVEVTTPSGLITTNNSISIVVQ</sequence>
<dbReference type="PROSITE" id="PS51257">
    <property type="entry name" value="PROKAR_LIPOPROTEIN"/>
    <property type="match status" value="1"/>
</dbReference>
<dbReference type="SUPFAM" id="SSF49373">
    <property type="entry name" value="Invasin/intimin cell-adhesion fragments"/>
    <property type="match status" value="2"/>
</dbReference>
<gene>
    <name evidence="4" type="ORF">FLL46_05310</name>
</gene>
<evidence type="ECO:0000313" key="4">
    <source>
        <dbReference type="EMBL" id="TQV89096.1"/>
    </source>
</evidence>
<protein>
    <recommendedName>
        <fullName evidence="3">Big-1 domain-containing protein</fullName>
    </recommendedName>
</protein>
<comment type="caution">
    <text evidence="4">The sequence shown here is derived from an EMBL/GenBank/DDBJ whole genome shotgun (WGS) entry which is preliminary data.</text>
</comment>
<proteinExistence type="inferred from homology"/>
<keyword evidence="5" id="KW-1185">Reference proteome</keyword>
<accession>A0A545UHZ8</accession>
<evidence type="ECO:0000259" key="3">
    <source>
        <dbReference type="PROSITE" id="PS51127"/>
    </source>
</evidence>
<feature type="chain" id="PRO_5021857578" description="Big-1 domain-containing protein" evidence="2">
    <location>
        <begin position="26"/>
        <end position="815"/>
    </location>
</feature>
<dbReference type="AlphaFoldDB" id="A0A545UHZ8"/>
<feature type="signal peptide" evidence="2">
    <location>
        <begin position="1"/>
        <end position="25"/>
    </location>
</feature>